<dbReference type="PANTHER" id="PTHR43027:SF2">
    <property type="entry name" value="TRANSPORT PERMEASE PROTEIN"/>
    <property type="match status" value="1"/>
</dbReference>
<dbReference type="Proteomes" id="UP000288405">
    <property type="component" value="Unassembled WGS sequence"/>
</dbReference>
<evidence type="ECO:0000256" key="6">
    <source>
        <dbReference type="RuleBase" id="RU361157"/>
    </source>
</evidence>
<comment type="similarity">
    <text evidence="2 6">Belongs to the ABC-2 integral membrane protein family.</text>
</comment>
<dbReference type="InterPro" id="IPR000412">
    <property type="entry name" value="ABC_2_transport"/>
</dbReference>
<comment type="caution">
    <text evidence="8">The sequence shown here is derived from an EMBL/GenBank/DDBJ whole genome shotgun (WGS) entry which is preliminary data.</text>
</comment>
<dbReference type="InterPro" id="IPR013525">
    <property type="entry name" value="ABC2_TM"/>
</dbReference>
<evidence type="ECO:0000259" key="7">
    <source>
        <dbReference type="PROSITE" id="PS51012"/>
    </source>
</evidence>
<feature type="domain" description="ABC transmembrane type-2" evidence="7">
    <location>
        <begin position="105"/>
        <end position="330"/>
    </location>
</feature>
<dbReference type="EMBL" id="PIPM01000010">
    <property type="protein sequence ID" value="RUO30179.1"/>
    <property type="molecule type" value="Genomic_DNA"/>
</dbReference>
<feature type="transmembrane region" description="Helical" evidence="6">
    <location>
        <begin position="251"/>
        <end position="269"/>
    </location>
</feature>
<dbReference type="InterPro" id="IPR052902">
    <property type="entry name" value="ABC-2_transporter"/>
</dbReference>
<feature type="transmembrane region" description="Helical" evidence="6">
    <location>
        <begin position="215"/>
        <end position="239"/>
    </location>
</feature>
<keyword evidence="9" id="KW-1185">Reference proteome</keyword>
<dbReference type="GO" id="GO:0043190">
    <property type="term" value="C:ATP-binding cassette (ABC) transporter complex"/>
    <property type="evidence" value="ECO:0007669"/>
    <property type="project" value="InterPro"/>
</dbReference>
<feature type="transmembrane region" description="Helical" evidence="6">
    <location>
        <begin position="309"/>
        <end position="327"/>
    </location>
</feature>
<keyword evidence="3 6" id="KW-0812">Transmembrane</keyword>
<evidence type="ECO:0000256" key="5">
    <source>
        <dbReference type="ARBA" id="ARBA00023136"/>
    </source>
</evidence>
<evidence type="ECO:0000313" key="8">
    <source>
        <dbReference type="EMBL" id="RUO30179.1"/>
    </source>
</evidence>
<dbReference type="AlphaFoldDB" id="A0A432WCK7"/>
<evidence type="ECO:0000313" key="9">
    <source>
        <dbReference type="Proteomes" id="UP000288405"/>
    </source>
</evidence>
<protein>
    <recommendedName>
        <fullName evidence="6">Transport permease protein</fullName>
    </recommendedName>
</protein>
<gene>
    <name evidence="8" type="ORF">CWE11_09485</name>
</gene>
<reference evidence="8 9" key="1">
    <citation type="journal article" date="2011" name="Front. Microbiol.">
        <title>Genomic signatures of strain selection and enhancement in Bacillus atrophaeus var. globigii, a historical biowarfare simulant.</title>
        <authorList>
            <person name="Gibbons H.S."/>
            <person name="Broomall S.M."/>
            <person name="McNew L.A."/>
            <person name="Daligault H."/>
            <person name="Chapman C."/>
            <person name="Bruce D."/>
            <person name="Karavis M."/>
            <person name="Krepps M."/>
            <person name="McGregor P.A."/>
            <person name="Hong C."/>
            <person name="Park K.H."/>
            <person name="Akmal A."/>
            <person name="Feldman A."/>
            <person name="Lin J.S."/>
            <person name="Chang W.E."/>
            <person name="Higgs B.W."/>
            <person name="Demirev P."/>
            <person name="Lindquist J."/>
            <person name="Liem A."/>
            <person name="Fochler E."/>
            <person name="Read T.D."/>
            <person name="Tapia R."/>
            <person name="Johnson S."/>
            <person name="Bishop-Lilly K.A."/>
            <person name="Detter C."/>
            <person name="Han C."/>
            <person name="Sozhamannan S."/>
            <person name="Rosenzweig C.N."/>
            <person name="Skowronski E.W."/>
        </authorList>
    </citation>
    <scope>NUCLEOTIDE SEQUENCE [LARGE SCALE GENOMIC DNA]</scope>
    <source>
        <strain evidence="8 9">GYP-17</strain>
    </source>
</reference>
<keyword evidence="5 6" id="KW-0472">Membrane</keyword>
<evidence type="ECO:0000256" key="4">
    <source>
        <dbReference type="ARBA" id="ARBA00022989"/>
    </source>
</evidence>
<keyword evidence="6" id="KW-1003">Cell membrane</keyword>
<sequence length="334" mass="37655">MFWKRFYGVLTARNLEFWRDKEALSWNLIFPLVLVVAFAFLFDSDDRTLLRVGVVGAEQVEELQTLGYVNQIPYDDLSHAKRRLEQHQLDLVVSPMQGAYWYNAQSSGSALAAELFLARTVDYQAEQVEGQALRYVDWVLPGILAMNMMFSCLYGVGYVIVRYRKNSVLKRMQATPLSAFEFLLAQVVSRIWLVMATLVVVYLICHAIFNFVMEGSYWLLLLLGLIGSVCIAALGLMVASRTRSEELSRGLLDFISWPMLLLSGVWFSLDGSPIWVQQLAQIFPLTHLIDAARAVMFDGAGLAAVLPEIGILLLMTLVFLGVGAYLFRWTGDGR</sequence>
<dbReference type="PRINTS" id="PR00164">
    <property type="entry name" value="ABC2TRNSPORT"/>
</dbReference>
<dbReference type="InterPro" id="IPR047817">
    <property type="entry name" value="ABC2_TM_bact-type"/>
</dbReference>
<dbReference type="PROSITE" id="PS51012">
    <property type="entry name" value="ABC_TM2"/>
    <property type="match status" value="1"/>
</dbReference>
<comment type="subcellular location">
    <subcellularLocation>
        <location evidence="6">Cell inner membrane</location>
        <topology evidence="6">Multi-pass membrane protein</topology>
    </subcellularLocation>
    <subcellularLocation>
        <location evidence="1">Membrane</location>
        <topology evidence="1">Multi-pass membrane protein</topology>
    </subcellularLocation>
</comment>
<dbReference type="PANTHER" id="PTHR43027">
    <property type="entry name" value="DOXORUBICIN RESISTANCE ABC TRANSPORTER PERMEASE PROTEIN DRRC-RELATED"/>
    <property type="match status" value="1"/>
</dbReference>
<dbReference type="Pfam" id="PF12698">
    <property type="entry name" value="ABC2_membrane_3"/>
    <property type="match status" value="1"/>
</dbReference>
<feature type="transmembrane region" description="Helical" evidence="6">
    <location>
        <begin position="138"/>
        <end position="161"/>
    </location>
</feature>
<proteinExistence type="inferred from homology"/>
<keyword evidence="6" id="KW-0813">Transport</keyword>
<keyword evidence="4 6" id="KW-1133">Transmembrane helix</keyword>
<organism evidence="8 9">
    <name type="scientific">Aliidiomarina sanyensis</name>
    <dbReference type="NCBI Taxonomy" id="1249555"/>
    <lineage>
        <taxon>Bacteria</taxon>
        <taxon>Pseudomonadati</taxon>
        <taxon>Pseudomonadota</taxon>
        <taxon>Gammaproteobacteria</taxon>
        <taxon>Alteromonadales</taxon>
        <taxon>Idiomarinaceae</taxon>
        <taxon>Aliidiomarina</taxon>
    </lineage>
</organism>
<evidence type="ECO:0000256" key="3">
    <source>
        <dbReference type="ARBA" id="ARBA00022692"/>
    </source>
</evidence>
<evidence type="ECO:0000256" key="2">
    <source>
        <dbReference type="ARBA" id="ARBA00007783"/>
    </source>
</evidence>
<accession>A0A432WCK7</accession>
<name>A0A432WCK7_9GAMM</name>
<feature type="transmembrane region" description="Helical" evidence="6">
    <location>
        <begin position="23"/>
        <end position="42"/>
    </location>
</feature>
<dbReference type="GO" id="GO:0140359">
    <property type="term" value="F:ABC-type transporter activity"/>
    <property type="evidence" value="ECO:0007669"/>
    <property type="project" value="InterPro"/>
</dbReference>
<feature type="transmembrane region" description="Helical" evidence="6">
    <location>
        <begin position="182"/>
        <end position="209"/>
    </location>
</feature>
<evidence type="ECO:0000256" key="1">
    <source>
        <dbReference type="ARBA" id="ARBA00004141"/>
    </source>
</evidence>
<dbReference type="OrthoDB" id="8988363at2"/>